<feature type="region of interest" description="Disordered" evidence="2">
    <location>
        <begin position="218"/>
        <end position="267"/>
    </location>
</feature>
<feature type="compositionally biased region" description="Basic and acidic residues" evidence="2">
    <location>
        <begin position="227"/>
        <end position="243"/>
    </location>
</feature>
<feature type="compositionally biased region" description="Acidic residues" evidence="2">
    <location>
        <begin position="249"/>
        <end position="267"/>
    </location>
</feature>
<evidence type="ECO:0000259" key="3">
    <source>
        <dbReference type="Pfam" id="PF00888"/>
    </source>
</evidence>
<feature type="compositionally biased region" description="Basic and acidic residues" evidence="2">
    <location>
        <begin position="145"/>
        <end position="163"/>
    </location>
</feature>
<dbReference type="AlphaFoldDB" id="A0A8S1J1X4"/>
<comment type="similarity">
    <text evidence="1">Belongs to the cullin family.</text>
</comment>
<protein>
    <recommendedName>
        <fullName evidence="3">Cullin N-terminal domain-containing protein</fullName>
    </recommendedName>
</protein>
<gene>
    <name evidence="4" type="ORF">OSTQU699_LOCUS5511</name>
</gene>
<reference evidence="4" key="1">
    <citation type="submission" date="2020-12" db="EMBL/GenBank/DDBJ databases">
        <authorList>
            <person name="Iha C."/>
        </authorList>
    </citation>
    <scope>NUCLEOTIDE SEQUENCE</scope>
</reference>
<accession>A0A8S1J1X4</accession>
<keyword evidence="5" id="KW-1185">Reference proteome</keyword>
<name>A0A8S1J1X4_9CHLO</name>
<dbReference type="EMBL" id="CAJHUC010001186">
    <property type="protein sequence ID" value="CAD7700152.1"/>
    <property type="molecule type" value="Genomic_DNA"/>
</dbReference>
<evidence type="ECO:0000256" key="1">
    <source>
        <dbReference type="ARBA" id="ARBA00006019"/>
    </source>
</evidence>
<evidence type="ECO:0000256" key="2">
    <source>
        <dbReference type="SAM" id="MobiDB-lite"/>
    </source>
</evidence>
<feature type="compositionally biased region" description="Basic and acidic residues" evidence="2">
    <location>
        <begin position="1"/>
        <end position="21"/>
    </location>
</feature>
<dbReference type="Proteomes" id="UP000708148">
    <property type="component" value="Unassembled WGS sequence"/>
</dbReference>
<dbReference type="Pfam" id="PF00888">
    <property type="entry name" value="Cullin"/>
    <property type="match status" value="1"/>
</dbReference>
<proteinExistence type="inferred from homology"/>
<feature type="region of interest" description="Disordered" evidence="2">
    <location>
        <begin position="107"/>
        <end position="204"/>
    </location>
</feature>
<dbReference type="Gene3D" id="1.20.1310.10">
    <property type="entry name" value="Cullin Repeats"/>
    <property type="match status" value="1"/>
</dbReference>
<evidence type="ECO:0000313" key="5">
    <source>
        <dbReference type="Proteomes" id="UP000708148"/>
    </source>
</evidence>
<organism evidence="4 5">
    <name type="scientific">Ostreobium quekettii</name>
    <dbReference type="NCBI Taxonomy" id="121088"/>
    <lineage>
        <taxon>Eukaryota</taxon>
        <taxon>Viridiplantae</taxon>
        <taxon>Chlorophyta</taxon>
        <taxon>core chlorophytes</taxon>
        <taxon>Ulvophyceae</taxon>
        <taxon>TCBD clade</taxon>
        <taxon>Bryopsidales</taxon>
        <taxon>Ostreobineae</taxon>
        <taxon>Ostreobiaceae</taxon>
        <taxon>Ostreobium</taxon>
    </lineage>
</organism>
<comment type="caution">
    <text evidence="4">The sequence shown here is derived from an EMBL/GenBank/DDBJ whole genome shotgun (WGS) entry which is preliminary data.</text>
</comment>
<sequence length="667" mass="69738">MSSGAEGDRGAPEEGGRHVHSIEASGAQSDFEGFSAGGSPPGGAWLLADGEESGEEGGASARPSFASTEGEGECREGSPGPGCGASSIGNESFTDVLASILQDVAPLSDSSDAEGAELVDPSGGRPTTAADGSDGQENLSDWVAVDERAGSQQGDAEHEEPSRRAGCSTPDGDWWSAAPLSGSKGRAGSEAGSESDGGGWEAVPPCCGSDGDGCKGDFDAQSAGMDDQGRGRHSRTDDVDRLEAAGCASEDDVDADSESGDGAPEEPSWEVLERVFRWVWKPEHCQAGPEALRAAWPQAYAAAFDVAQGGMLASLIVTLFEQRLEGIGERMASRSGEALIACALGEWRDLFGSIHTLSDLLLHASRVSAPASPPLPEGVVGMEAPHGEDLAALVYQRCDDFWLEAVGRAGLARAMVGVIADLREGRPANEVLVVESTCMLDSMGLYEAVFEGALVHESVAHFRRRGRHWVSAVLRTESDAPFPEIQDILAREEARASGLYPKSARLVLHAASMEVRSAIQDRMEPAVGGLIDAQRHSDLAWLAAACADAPELGQRLRSIFQAHVENWAVEAAASSAGWLADPVGCLGALWERGAALVEGGFGRSPEYWAALCGAIANTFRARGVGRRAQQEFMAHVATSHPQCVGYFSGPRARGAEGEASLICTEVL</sequence>
<feature type="region of interest" description="Disordered" evidence="2">
    <location>
        <begin position="1"/>
        <end position="90"/>
    </location>
</feature>
<dbReference type="InterPro" id="IPR016159">
    <property type="entry name" value="Cullin_repeat-like_dom_sf"/>
</dbReference>
<evidence type="ECO:0000313" key="4">
    <source>
        <dbReference type="EMBL" id="CAD7700152.1"/>
    </source>
</evidence>
<feature type="compositionally biased region" description="Low complexity" evidence="2">
    <location>
        <begin position="181"/>
        <end position="194"/>
    </location>
</feature>
<dbReference type="InterPro" id="IPR001373">
    <property type="entry name" value="Cullin_N"/>
</dbReference>
<feature type="domain" description="Cullin N-terminal" evidence="3">
    <location>
        <begin position="305"/>
        <end position="567"/>
    </location>
</feature>
<dbReference type="SUPFAM" id="SSF74788">
    <property type="entry name" value="Cullin repeat-like"/>
    <property type="match status" value="1"/>
</dbReference>